<reference evidence="5" key="1">
    <citation type="submission" date="2018-08" db="EMBL/GenBank/DDBJ databases">
        <authorList>
            <person name="Guldener U."/>
        </authorList>
    </citation>
    <scope>NUCLEOTIDE SEQUENCE</scope>
    <source>
        <strain evidence="5">UB2</strain>
    </source>
</reference>
<evidence type="ECO:0000313" key="5">
    <source>
        <dbReference type="EMBL" id="SYW82646.1"/>
    </source>
</evidence>
<dbReference type="InterPro" id="IPR020845">
    <property type="entry name" value="AMP-binding_CS"/>
</dbReference>
<keyword evidence="6" id="KW-1185">Reference proteome</keyword>
<proteinExistence type="predicted"/>
<dbReference type="SUPFAM" id="SSF56801">
    <property type="entry name" value="Acetyl-CoA synthetase-like"/>
    <property type="match status" value="1"/>
</dbReference>
<dbReference type="GO" id="GO:0015986">
    <property type="term" value="P:proton motive force-driven ATP synthesis"/>
    <property type="evidence" value="ECO:0007669"/>
    <property type="project" value="InterPro"/>
</dbReference>
<dbReference type="Proteomes" id="UP000658997">
    <property type="component" value="Unassembled WGS sequence"/>
</dbReference>
<dbReference type="Pfam" id="PF04911">
    <property type="entry name" value="ATP-synt_J"/>
    <property type="match status" value="1"/>
</dbReference>
<dbReference type="GO" id="GO:0005524">
    <property type="term" value="F:ATP binding"/>
    <property type="evidence" value="ECO:0007669"/>
    <property type="project" value="UniProtKB-KW"/>
</dbReference>
<feature type="region of interest" description="Disordered" evidence="3">
    <location>
        <begin position="120"/>
        <end position="140"/>
    </location>
</feature>
<evidence type="ECO:0000259" key="4">
    <source>
        <dbReference type="Pfam" id="PF00501"/>
    </source>
</evidence>
<dbReference type="GO" id="GO:0045259">
    <property type="term" value="C:proton-transporting ATP synthase complex"/>
    <property type="evidence" value="ECO:0007669"/>
    <property type="project" value="InterPro"/>
</dbReference>
<comment type="caution">
    <text evidence="5">The sequence shown here is derived from an EMBL/GenBank/DDBJ whole genome shotgun (WGS) entry which is preliminary data.</text>
</comment>
<organism evidence="5 6">
    <name type="scientific">Ustilago bromivora</name>
    <dbReference type="NCBI Taxonomy" id="307758"/>
    <lineage>
        <taxon>Eukaryota</taxon>
        <taxon>Fungi</taxon>
        <taxon>Dikarya</taxon>
        <taxon>Basidiomycota</taxon>
        <taxon>Ustilaginomycotina</taxon>
        <taxon>Ustilaginomycetes</taxon>
        <taxon>Ustilaginales</taxon>
        <taxon>Ustilaginaceae</taxon>
        <taxon>Ustilago</taxon>
    </lineage>
</organism>
<dbReference type="GO" id="GO:0015078">
    <property type="term" value="F:proton transmembrane transporter activity"/>
    <property type="evidence" value="ECO:0007669"/>
    <property type="project" value="InterPro"/>
</dbReference>
<protein>
    <submittedName>
        <fullName evidence="5">Related to Long-chain-fatty-acid--CoA ligase 6</fullName>
    </submittedName>
</protein>
<accession>A0A8H8TSK6</accession>
<keyword evidence="5" id="KW-0436">Ligase</keyword>
<dbReference type="Pfam" id="PF00501">
    <property type="entry name" value="AMP-binding"/>
    <property type="match status" value="1"/>
</dbReference>
<gene>
    <name evidence="5" type="ORF">UBRO2_04768</name>
</gene>
<dbReference type="InterPro" id="IPR042099">
    <property type="entry name" value="ANL_N_sf"/>
</dbReference>
<keyword evidence="2" id="KW-0067">ATP-binding</keyword>
<name>A0A8H8TSK6_9BASI</name>
<evidence type="ECO:0000256" key="2">
    <source>
        <dbReference type="ARBA" id="ARBA00022840"/>
    </source>
</evidence>
<dbReference type="GO" id="GO:0005783">
    <property type="term" value="C:endoplasmic reticulum"/>
    <property type="evidence" value="ECO:0007669"/>
    <property type="project" value="TreeGrafter"/>
</dbReference>
<evidence type="ECO:0000256" key="1">
    <source>
        <dbReference type="ARBA" id="ARBA00022741"/>
    </source>
</evidence>
<keyword evidence="1" id="KW-0547">Nucleotide-binding</keyword>
<dbReference type="PROSITE" id="PS00455">
    <property type="entry name" value="AMP_BINDING"/>
    <property type="match status" value="1"/>
</dbReference>
<dbReference type="GO" id="GO:0004467">
    <property type="term" value="F:long-chain fatty acid-CoA ligase activity"/>
    <property type="evidence" value="ECO:0007669"/>
    <property type="project" value="TreeGrafter"/>
</dbReference>
<feature type="domain" description="AMP-dependent synthetase/ligase" evidence="4">
    <location>
        <begin position="218"/>
        <end position="640"/>
    </location>
</feature>
<evidence type="ECO:0000256" key="3">
    <source>
        <dbReference type="SAM" id="MobiDB-lite"/>
    </source>
</evidence>
<dbReference type="AlphaFoldDB" id="A0A8H8TSK6"/>
<sequence>MVSSTTTNKTRSSHNSSHKTDHYTFVAMAFFGFRAYPTPMLKPMWPFFIAAGVVFYGVNKLQDMAVSTEEASKDPRNPYGQLPECLSALGLPCLLTIPRTATQFDRSWIITLPLHHPITTTNTISNNPNPPPPTEKASRMSTDLPAEVSFPLDKQMLPVPGSKQPGFSPIYKSAAQPEWKTTCTVYDTLLRAKEENLEEQVAGWRPWNPVINNFEPYFEWYTHQEVEEERTAIGSGLGALAKQGLLGNDLGETEWTVAIWTLNRPEFMIIDYANLAYSRRTVSLYETYDAASAQYILNHAETRVLFTTPNHVGVALAAAQQGKLPLLKAIVILDAFRPSKQTIKAGFVDPQRDVLAKEWAKTCDIQIFNWFEILDLGRKNLAAHIPPKYDSIHSFCYTSGTTGNPKAAIITAGMGGYVTTTMAFHKRGKFTVISYLPTAHIYARLCEIIVIRTGGRVGYFNGDTTRLLEDMSILKPDMFPSVPRVLNRIAALVQAQAAAPGLKAALLRKALATKIANHDRDGSLTHPLYDPLVFSKVKAVLGGKVQYITSGSAPIRGDVLKLLRVCLSCDVREGYGQTENYGFCTVMYPNDISMGSVGAVYPGMQLKLADVPELGYTSEDKPFPRGEVLVKSQCTFPGYYKDQAKTKEALTDDGFLRTGDIAAIDEFNRVKIIDRVKSLLKLSQGEYVAIDNLSEFYGQNPLAAQLLVHGDSFRDYLIGISVPEPTTFAPLASKILGSTITADNLAAMEEACREPKVVAAYLDQYTKIAQQNKMKGFEYIKGLYLTMQPFSVENGLLTPTFKVKRHEAVERFKDQIEQVYAQGPAQISSRTSKL</sequence>
<dbReference type="PANTHER" id="PTHR43272:SF33">
    <property type="entry name" value="AMP-BINDING DOMAIN-CONTAINING PROTEIN-RELATED"/>
    <property type="match status" value="1"/>
</dbReference>
<dbReference type="Gene3D" id="3.40.50.12780">
    <property type="entry name" value="N-terminal domain of ligase-like"/>
    <property type="match status" value="1"/>
</dbReference>
<dbReference type="EMBL" id="ULHB01000121">
    <property type="protein sequence ID" value="SYW82646.1"/>
    <property type="molecule type" value="Genomic_DNA"/>
</dbReference>
<dbReference type="InterPro" id="IPR000873">
    <property type="entry name" value="AMP-dep_synth/lig_dom"/>
</dbReference>
<dbReference type="InterPro" id="IPR006995">
    <property type="entry name" value="ATP_synth_F0_jsu"/>
</dbReference>
<evidence type="ECO:0000313" key="6">
    <source>
        <dbReference type="Proteomes" id="UP000658997"/>
    </source>
</evidence>
<dbReference type="PANTHER" id="PTHR43272">
    <property type="entry name" value="LONG-CHAIN-FATTY-ACID--COA LIGASE"/>
    <property type="match status" value="1"/>
</dbReference>